<accession>X1B4Y2</accession>
<dbReference type="EMBL" id="BART01017566">
    <property type="protein sequence ID" value="GAG79253.1"/>
    <property type="molecule type" value="Genomic_DNA"/>
</dbReference>
<protein>
    <submittedName>
        <fullName evidence="2">Uncharacterized protein</fullName>
    </submittedName>
</protein>
<dbReference type="AlphaFoldDB" id="X1B4Y2"/>
<sequence>MPFDSKIKEQPKTKPAFHPISPPKPSLEVEEVLRQWKLDRTLSLETLAADFYTLIDLQCDYPKETKIIIPLHRLTNTLARQFSAYLDMTIGGELRHAYGEAGEYDEYDDEVKPYDSIGDMPISDAAKDILRGFKGLSMPSDRNFVWREWKAVRDKLGTQALHCAIETFNLPWGAGYGGESWANATRVLVDYLEGELSSLAFVDTCFGLHHNNNIILDKVWKVGHELKKVLDLNLDDQVASLFSYCSPQVQNL</sequence>
<name>X1B4Y2_9ZZZZ</name>
<feature type="region of interest" description="Disordered" evidence="1">
    <location>
        <begin position="1"/>
        <end position="24"/>
    </location>
</feature>
<evidence type="ECO:0000313" key="2">
    <source>
        <dbReference type="EMBL" id="GAG79253.1"/>
    </source>
</evidence>
<gene>
    <name evidence="2" type="ORF">S01H4_33392</name>
</gene>
<comment type="caution">
    <text evidence="2">The sequence shown here is derived from an EMBL/GenBank/DDBJ whole genome shotgun (WGS) entry which is preliminary data.</text>
</comment>
<evidence type="ECO:0000256" key="1">
    <source>
        <dbReference type="SAM" id="MobiDB-lite"/>
    </source>
</evidence>
<reference evidence="2" key="1">
    <citation type="journal article" date="2014" name="Front. Microbiol.">
        <title>High frequency of phylogenetically diverse reductive dehalogenase-homologous genes in deep subseafloor sedimentary metagenomes.</title>
        <authorList>
            <person name="Kawai M."/>
            <person name="Futagami T."/>
            <person name="Toyoda A."/>
            <person name="Takaki Y."/>
            <person name="Nishi S."/>
            <person name="Hori S."/>
            <person name="Arai W."/>
            <person name="Tsubouchi T."/>
            <person name="Morono Y."/>
            <person name="Uchiyama I."/>
            <person name="Ito T."/>
            <person name="Fujiyama A."/>
            <person name="Inagaki F."/>
            <person name="Takami H."/>
        </authorList>
    </citation>
    <scope>NUCLEOTIDE SEQUENCE</scope>
    <source>
        <strain evidence="2">Expedition CK06-06</strain>
    </source>
</reference>
<feature type="compositionally biased region" description="Basic and acidic residues" evidence="1">
    <location>
        <begin position="1"/>
        <end position="12"/>
    </location>
</feature>
<proteinExistence type="predicted"/>
<organism evidence="2">
    <name type="scientific">marine sediment metagenome</name>
    <dbReference type="NCBI Taxonomy" id="412755"/>
    <lineage>
        <taxon>unclassified sequences</taxon>
        <taxon>metagenomes</taxon>
        <taxon>ecological metagenomes</taxon>
    </lineage>
</organism>